<sequence>MVLRQQPFVQDVQRHVQKFGRVPSKASIVYVYGEAQQKALFKRFFRFICSWWMCWSRSVSRTFPNQKLQNYFEWTSPISRSKSYPSLAVLTEPRKRQTV</sequence>
<reference evidence="1" key="1">
    <citation type="submission" date="2020-08" db="EMBL/GenBank/DDBJ databases">
        <title>Multicomponent nature underlies the extraordinary mechanical properties of spider dragline silk.</title>
        <authorList>
            <person name="Kono N."/>
            <person name="Nakamura H."/>
            <person name="Mori M."/>
            <person name="Yoshida Y."/>
            <person name="Ohtoshi R."/>
            <person name="Malay A.D."/>
            <person name="Moran D.A.P."/>
            <person name="Tomita M."/>
            <person name="Numata K."/>
            <person name="Arakawa K."/>
        </authorList>
    </citation>
    <scope>NUCLEOTIDE SEQUENCE</scope>
</reference>
<dbReference type="EMBL" id="BMAV01016285">
    <property type="protein sequence ID" value="GFY66882.1"/>
    <property type="molecule type" value="Genomic_DNA"/>
</dbReference>
<accession>A0A8X6Y7B7</accession>
<organism evidence="1 2">
    <name type="scientific">Trichonephila inaurata madagascariensis</name>
    <dbReference type="NCBI Taxonomy" id="2747483"/>
    <lineage>
        <taxon>Eukaryota</taxon>
        <taxon>Metazoa</taxon>
        <taxon>Ecdysozoa</taxon>
        <taxon>Arthropoda</taxon>
        <taxon>Chelicerata</taxon>
        <taxon>Arachnida</taxon>
        <taxon>Araneae</taxon>
        <taxon>Araneomorphae</taxon>
        <taxon>Entelegynae</taxon>
        <taxon>Araneoidea</taxon>
        <taxon>Nephilidae</taxon>
        <taxon>Trichonephila</taxon>
        <taxon>Trichonephila inaurata</taxon>
    </lineage>
</organism>
<gene>
    <name evidence="1" type="ORF">TNIN_179121</name>
</gene>
<keyword evidence="2" id="KW-1185">Reference proteome</keyword>
<proteinExistence type="predicted"/>
<evidence type="ECO:0000313" key="1">
    <source>
        <dbReference type="EMBL" id="GFY66882.1"/>
    </source>
</evidence>
<protein>
    <submittedName>
        <fullName evidence="1">Uncharacterized protein</fullName>
    </submittedName>
</protein>
<name>A0A8X6Y7B7_9ARAC</name>
<comment type="caution">
    <text evidence="1">The sequence shown here is derived from an EMBL/GenBank/DDBJ whole genome shotgun (WGS) entry which is preliminary data.</text>
</comment>
<evidence type="ECO:0000313" key="2">
    <source>
        <dbReference type="Proteomes" id="UP000886998"/>
    </source>
</evidence>
<dbReference type="Proteomes" id="UP000886998">
    <property type="component" value="Unassembled WGS sequence"/>
</dbReference>
<dbReference type="AlphaFoldDB" id="A0A8X6Y7B7"/>